<dbReference type="AlphaFoldDB" id="A0A022QH22"/>
<evidence type="ECO:0000256" key="10">
    <source>
        <dbReference type="SAM" id="Phobius"/>
    </source>
</evidence>
<keyword evidence="14" id="KW-1185">Reference proteome</keyword>
<feature type="domain" description="Protein kinase" evidence="12">
    <location>
        <begin position="479"/>
        <end position="755"/>
    </location>
</feature>
<gene>
    <name evidence="13" type="ORF">MIMGU_mgv1a001652mg</name>
</gene>
<comment type="subcellular location">
    <subcellularLocation>
        <location evidence="1">Membrane</location>
        <topology evidence="1">Single-pass type I membrane protein</topology>
    </subcellularLocation>
</comment>
<dbReference type="InterPro" id="IPR011009">
    <property type="entry name" value="Kinase-like_dom_sf"/>
</dbReference>
<evidence type="ECO:0000313" key="13">
    <source>
        <dbReference type="EMBL" id="EYU26879.1"/>
    </source>
</evidence>
<dbReference type="PANTHER" id="PTHR48006">
    <property type="entry name" value="LEUCINE-RICH REPEAT-CONTAINING PROTEIN DDB_G0281931-RELATED"/>
    <property type="match status" value="1"/>
</dbReference>
<evidence type="ECO:0000256" key="9">
    <source>
        <dbReference type="ARBA" id="ARBA00023180"/>
    </source>
</evidence>
<evidence type="ECO:0000256" key="11">
    <source>
        <dbReference type="SAM" id="SignalP"/>
    </source>
</evidence>
<feature type="signal peptide" evidence="11">
    <location>
        <begin position="1"/>
        <end position="25"/>
    </location>
</feature>
<dbReference type="SUPFAM" id="SSF56112">
    <property type="entry name" value="Protein kinase-like (PK-like)"/>
    <property type="match status" value="1"/>
</dbReference>
<sequence>MATKPRTVTFLHFLFLAISLQPHYSNQLQQSQYETLARIKQQLNFPQELTTWTDNADFCNHAPSQILTLVCYEDNITQLHLTGDNQHRFPHFSDDFSTNSFFSNIAALPNLKVLSLVSLGLNGPLPPSVANFSSLEILNVSSNSFNGSIPTEISSLKNLQTLILDDNGFTGELPGWLSSSLPSLSVLSIKNNSLAGSFPYGLSAMANLRTLVLSANNLTGQILDLEDNNLGPQFPSLPTKLVSLVLKNNKFHSVVSHELSSCYQLQKLDLSSNELVGPFPYSLLSLNSLTYLNIGGNKFSGKLSKQSISCSAQLVFVNMSENRLTGDLPDCLTSSDGGIVSMYDGNCFSSRYGNQHPLSYCHSEALAVGISPKKTEEKRASSNGKAVLASSMVGGVVGAVALFGLAFIFVKREYTKQNQLIVGKVPLTRLIVDKASPSYTLQLLKDARYISETMKMGALGIPPYRTFVLDEIKEATNNFNHSNLIGEGSNGQVYKGWLTDGTVVAITSLKMRRRHGIHTYTNQLELISKLRHCHLVSAIGHCFECFQDDSSCVSRFFHVFEYVPNGTLRSFISDGKSGQKFTWTQRIAAGIGIAKGVQFLHNGIIPGIYSNRLKITDILLDHNLLVKISKYNVPLLTENRNSNEMQILLRGSKEKFGSMLSCEEKNDIYDFGVILLEIIVGRTIISSNDVNVSKDILSVSLAADSIARRSIIDPAVHKECSDDSLKTLIELCLRCLSNEPSERPSIEDVIWNLQFAAQVQDTWHLGSSSNGNSPVHAV</sequence>
<evidence type="ECO:0000256" key="6">
    <source>
        <dbReference type="ARBA" id="ARBA00022989"/>
    </source>
</evidence>
<evidence type="ECO:0000313" key="14">
    <source>
        <dbReference type="Proteomes" id="UP000030748"/>
    </source>
</evidence>
<keyword evidence="8" id="KW-0675">Receptor</keyword>
<dbReference type="InterPro" id="IPR001611">
    <property type="entry name" value="Leu-rich_rpt"/>
</dbReference>
<evidence type="ECO:0000256" key="4">
    <source>
        <dbReference type="ARBA" id="ARBA00022729"/>
    </source>
</evidence>
<dbReference type="eggNOG" id="ENOG502QUUC">
    <property type="taxonomic scope" value="Eukaryota"/>
</dbReference>
<dbReference type="InterPro" id="IPR000719">
    <property type="entry name" value="Prot_kinase_dom"/>
</dbReference>
<dbReference type="SUPFAM" id="SSF52058">
    <property type="entry name" value="L domain-like"/>
    <property type="match status" value="1"/>
</dbReference>
<dbReference type="InterPro" id="IPR032675">
    <property type="entry name" value="LRR_dom_sf"/>
</dbReference>
<dbReference type="FunFam" id="1.10.510.10:FF:000431">
    <property type="entry name" value="Putative inactive leucine-rich repeat receptor-like protein kinase"/>
    <property type="match status" value="1"/>
</dbReference>
<dbReference type="Pfam" id="PF00560">
    <property type="entry name" value="LRR_1"/>
    <property type="match status" value="1"/>
</dbReference>
<dbReference type="GO" id="GO:0005524">
    <property type="term" value="F:ATP binding"/>
    <property type="evidence" value="ECO:0007669"/>
    <property type="project" value="InterPro"/>
</dbReference>
<dbReference type="InterPro" id="IPR051824">
    <property type="entry name" value="LRR_Rcpt-Like_S/T_Kinase"/>
</dbReference>
<dbReference type="Gene3D" id="3.80.10.10">
    <property type="entry name" value="Ribonuclease Inhibitor"/>
    <property type="match status" value="2"/>
</dbReference>
<evidence type="ECO:0000256" key="5">
    <source>
        <dbReference type="ARBA" id="ARBA00022737"/>
    </source>
</evidence>
<reference evidence="13 14" key="1">
    <citation type="journal article" date="2013" name="Proc. Natl. Acad. Sci. U.S.A.">
        <title>Fine-scale variation in meiotic recombination in Mimulus inferred from population shotgun sequencing.</title>
        <authorList>
            <person name="Hellsten U."/>
            <person name="Wright K.M."/>
            <person name="Jenkins J."/>
            <person name="Shu S."/>
            <person name="Yuan Y."/>
            <person name="Wessler S.R."/>
            <person name="Schmutz J."/>
            <person name="Willis J.H."/>
            <person name="Rokhsar D.S."/>
        </authorList>
    </citation>
    <scope>NUCLEOTIDE SEQUENCE [LARGE SCALE GENOMIC DNA]</scope>
    <source>
        <strain evidence="14">cv. DUN x IM62</strain>
    </source>
</reference>
<evidence type="ECO:0000256" key="8">
    <source>
        <dbReference type="ARBA" id="ARBA00023170"/>
    </source>
</evidence>
<feature type="chain" id="PRO_5001504166" description="Protein kinase domain-containing protein" evidence="11">
    <location>
        <begin position="26"/>
        <end position="778"/>
    </location>
</feature>
<keyword evidence="7 10" id="KW-0472">Membrane</keyword>
<keyword evidence="9" id="KW-0325">Glycoprotein</keyword>
<keyword evidence="5" id="KW-0677">Repeat</keyword>
<dbReference type="FunFam" id="3.30.200.20:FF:000285">
    <property type="entry name" value="Putative inactive leucine-rich repeat receptor-like protein kinase"/>
    <property type="match status" value="1"/>
</dbReference>
<keyword evidence="4 11" id="KW-0732">Signal</keyword>
<feature type="transmembrane region" description="Helical" evidence="10">
    <location>
        <begin position="387"/>
        <end position="410"/>
    </location>
</feature>
<accession>A0A022QH22</accession>
<evidence type="ECO:0000256" key="3">
    <source>
        <dbReference type="ARBA" id="ARBA00022692"/>
    </source>
</evidence>
<dbReference type="PANTHER" id="PTHR48006:SF82">
    <property type="entry name" value="CONCANAVALIN A-LIKE LECTIN_GLUCANASE DOMAIN-CONTAINING PROTEIN-RELATED"/>
    <property type="match status" value="1"/>
</dbReference>
<protein>
    <recommendedName>
        <fullName evidence="12">Protein kinase domain-containing protein</fullName>
    </recommendedName>
</protein>
<organism evidence="13 14">
    <name type="scientific">Erythranthe guttata</name>
    <name type="common">Yellow monkey flower</name>
    <name type="synonym">Mimulus guttatus</name>
    <dbReference type="NCBI Taxonomy" id="4155"/>
    <lineage>
        <taxon>Eukaryota</taxon>
        <taxon>Viridiplantae</taxon>
        <taxon>Streptophyta</taxon>
        <taxon>Embryophyta</taxon>
        <taxon>Tracheophyta</taxon>
        <taxon>Spermatophyta</taxon>
        <taxon>Magnoliopsida</taxon>
        <taxon>eudicotyledons</taxon>
        <taxon>Gunneridae</taxon>
        <taxon>Pentapetalae</taxon>
        <taxon>asterids</taxon>
        <taxon>lamiids</taxon>
        <taxon>Lamiales</taxon>
        <taxon>Phrymaceae</taxon>
        <taxon>Erythranthe</taxon>
    </lineage>
</organism>
<dbReference type="Gene3D" id="3.30.200.20">
    <property type="entry name" value="Phosphorylase Kinase, domain 1"/>
    <property type="match status" value="1"/>
</dbReference>
<dbReference type="PROSITE" id="PS50011">
    <property type="entry name" value="PROTEIN_KINASE_DOM"/>
    <property type="match status" value="1"/>
</dbReference>
<dbReference type="Proteomes" id="UP000030748">
    <property type="component" value="Unassembled WGS sequence"/>
</dbReference>
<dbReference type="InterPro" id="IPR001245">
    <property type="entry name" value="Ser-Thr/Tyr_kinase_cat_dom"/>
</dbReference>
<dbReference type="Pfam" id="PF13855">
    <property type="entry name" value="LRR_8"/>
    <property type="match status" value="2"/>
</dbReference>
<dbReference type="Pfam" id="PF07714">
    <property type="entry name" value="PK_Tyr_Ser-Thr"/>
    <property type="match status" value="1"/>
</dbReference>
<evidence type="ECO:0000259" key="12">
    <source>
        <dbReference type="PROSITE" id="PS50011"/>
    </source>
</evidence>
<keyword evidence="6 10" id="KW-1133">Transmembrane helix</keyword>
<keyword evidence="3 10" id="KW-0812">Transmembrane</keyword>
<evidence type="ECO:0000256" key="7">
    <source>
        <dbReference type="ARBA" id="ARBA00023136"/>
    </source>
</evidence>
<keyword evidence="2" id="KW-0433">Leucine-rich repeat</keyword>
<dbReference type="EMBL" id="KI631555">
    <property type="protein sequence ID" value="EYU26879.1"/>
    <property type="molecule type" value="Genomic_DNA"/>
</dbReference>
<dbReference type="Gene3D" id="1.10.510.10">
    <property type="entry name" value="Transferase(Phosphotransferase) domain 1"/>
    <property type="match status" value="1"/>
</dbReference>
<evidence type="ECO:0000256" key="2">
    <source>
        <dbReference type="ARBA" id="ARBA00022614"/>
    </source>
</evidence>
<dbReference type="GO" id="GO:0016020">
    <property type="term" value="C:membrane"/>
    <property type="evidence" value="ECO:0000318"/>
    <property type="project" value="GO_Central"/>
</dbReference>
<proteinExistence type="predicted"/>
<evidence type="ECO:0000256" key="1">
    <source>
        <dbReference type="ARBA" id="ARBA00004479"/>
    </source>
</evidence>
<name>A0A022QH22_ERYGU</name>
<dbReference type="GO" id="GO:0004674">
    <property type="term" value="F:protein serine/threonine kinase activity"/>
    <property type="evidence" value="ECO:0000318"/>
    <property type="project" value="GO_Central"/>
</dbReference>